<accession>A0A101LXT4</accession>
<comment type="caution">
    <text evidence="1">The sequence shown here is derived from an EMBL/GenBank/DDBJ whole genome shotgun (WGS) entry which is preliminary data.</text>
</comment>
<dbReference type="EMBL" id="LKAM01000007">
    <property type="protein sequence ID" value="KUM47304.1"/>
    <property type="molecule type" value="Genomic_DNA"/>
</dbReference>
<gene>
    <name evidence="1" type="ORF">ABT39_MTgene5489</name>
</gene>
<evidence type="ECO:0000313" key="1">
    <source>
        <dbReference type="EMBL" id="KUM47304.1"/>
    </source>
</evidence>
<organism evidence="1">
    <name type="scientific">Picea glauca</name>
    <name type="common">White spruce</name>
    <name type="synonym">Pinus glauca</name>
    <dbReference type="NCBI Taxonomy" id="3330"/>
    <lineage>
        <taxon>Eukaryota</taxon>
        <taxon>Viridiplantae</taxon>
        <taxon>Streptophyta</taxon>
        <taxon>Embryophyta</taxon>
        <taxon>Tracheophyta</taxon>
        <taxon>Spermatophyta</taxon>
        <taxon>Pinopsida</taxon>
        <taxon>Pinidae</taxon>
        <taxon>Conifers I</taxon>
        <taxon>Pinales</taxon>
        <taxon>Pinaceae</taxon>
        <taxon>Picea</taxon>
    </lineage>
</organism>
<protein>
    <submittedName>
        <fullName evidence="1">Uncharacterized protein</fullName>
    </submittedName>
</protein>
<dbReference type="AlphaFoldDB" id="A0A101LXT4"/>
<reference evidence="1" key="1">
    <citation type="journal article" date="2015" name="Genome Biol. Evol.">
        <title>Organellar Genomes of White Spruce (Picea glauca): Assembly and Annotation.</title>
        <authorList>
            <person name="Jackman S.D."/>
            <person name="Warren R.L."/>
            <person name="Gibb E.A."/>
            <person name="Vandervalk B.P."/>
            <person name="Mohamadi H."/>
            <person name="Chu J."/>
            <person name="Raymond A."/>
            <person name="Pleasance S."/>
            <person name="Coope R."/>
            <person name="Wildung M.R."/>
            <person name="Ritland C.E."/>
            <person name="Bousquet J."/>
            <person name="Jones S.J."/>
            <person name="Bohlmann J."/>
            <person name="Birol I."/>
        </authorList>
    </citation>
    <scope>NUCLEOTIDE SEQUENCE [LARGE SCALE GENOMIC DNA]</scope>
    <source>
        <tissue evidence="1">Flushing bud</tissue>
    </source>
</reference>
<keyword evidence="1" id="KW-0496">Mitochondrion</keyword>
<sequence length="76" mass="8744">MYQSESKLGQKLKLKNTVEEQVSRTISMNSKRSSKLILKPFTYQQVLSVNSEGKYVNVMNQVGHLINLIVSDEERK</sequence>
<name>A0A101LXT4_PICGL</name>
<proteinExistence type="predicted"/>
<geneLocation type="mitochondrion" evidence="1"/>